<protein>
    <submittedName>
        <fullName evidence="1">7657_t:CDS:1</fullName>
    </submittedName>
</protein>
<reference evidence="1" key="1">
    <citation type="submission" date="2021-06" db="EMBL/GenBank/DDBJ databases">
        <authorList>
            <person name="Kallberg Y."/>
            <person name="Tangrot J."/>
            <person name="Rosling A."/>
        </authorList>
    </citation>
    <scope>NUCLEOTIDE SEQUENCE</scope>
    <source>
        <strain evidence="1">IL203A</strain>
    </source>
</reference>
<feature type="non-terminal residue" evidence="1">
    <location>
        <position position="1"/>
    </location>
</feature>
<keyword evidence="2" id="KW-1185">Reference proteome</keyword>
<sequence>KAKQIANTLNIQNFAASNRWLQGFKKQYYIVYTINHGEAVSTLVKKLPEFYLSLQNDIVNYNLVDVYNCAKTALYWLLESSKSLTHNRIAGVKKPKNQSTLKYS</sequence>
<dbReference type="EMBL" id="CAJVPU010010640">
    <property type="protein sequence ID" value="CAG8607514.1"/>
    <property type="molecule type" value="Genomic_DNA"/>
</dbReference>
<proteinExistence type="predicted"/>
<evidence type="ECO:0000313" key="2">
    <source>
        <dbReference type="Proteomes" id="UP000789702"/>
    </source>
</evidence>
<evidence type="ECO:0000313" key="1">
    <source>
        <dbReference type="EMBL" id="CAG8607514.1"/>
    </source>
</evidence>
<organism evidence="1 2">
    <name type="scientific">Dentiscutata heterogama</name>
    <dbReference type="NCBI Taxonomy" id="1316150"/>
    <lineage>
        <taxon>Eukaryota</taxon>
        <taxon>Fungi</taxon>
        <taxon>Fungi incertae sedis</taxon>
        <taxon>Mucoromycota</taxon>
        <taxon>Glomeromycotina</taxon>
        <taxon>Glomeromycetes</taxon>
        <taxon>Diversisporales</taxon>
        <taxon>Gigasporaceae</taxon>
        <taxon>Dentiscutata</taxon>
    </lineage>
</organism>
<dbReference type="Proteomes" id="UP000789702">
    <property type="component" value="Unassembled WGS sequence"/>
</dbReference>
<gene>
    <name evidence="1" type="ORF">DHETER_LOCUS7498</name>
</gene>
<name>A0ACA9MU57_9GLOM</name>
<accession>A0ACA9MU57</accession>
<comment type="caution">
    <text evidence="1">The sequence shown here is derived from an EMBL/GenBank/DDBJ whole genome shotgun (WGS) entry which is preliminary data.</text>
</comment>